<keyword evidence="2" id="KW-0378">Hydrolase</keyword>
<organism evidence="4 5">
    <name type="scientific">Nonomuraea endophytica</name>
    <dbReference type="NCBI Taxonomy" id="714136"/>
    <lineage>
        <taxon>Bacteria</taxon>
        <taxon>Bacillati</taxon>
        <taxon>Actinomycetota</taxon>
        <taxon>Actinomycetes</taxon>
        <taxon>Streptosporangiales</taxon>
        <taxon>Streptosporangiaceae</taxon>
        <taxon>Nonomuraea</taxon>
    </lineage>
</organism>
<evidence type="ECO:0000313" key="4">
    <source>
        <dbReference type="EMBL" id="MBB5082026.1"/>
    </source>
</evidence>
<dbReference type="InterPro" id="IPR019756">
    <property type="entry name" value="Pept_S26A_signal_pept_1_Ser-AS"/>
</dbReference>
<keyword evidence="5" id="KW-1185">Reference proteome</keyword>
<dbReference type="GO" id="GO:0006508">
    <property type="term" value="P:proteolysis"/>
    <property type="evidence" value="ECO:0007669"/>
    <property type="project" value="UniProtKB-KW"/>
</dbReference>
<evidence type="ECO:0000256" key="1">
    <source>
        <dbReference type="ARBA" id="ARBA00022670"/>
    </source>
</evidence>
<dbReference type="AlphaFoldDB" id="A0A7W8ABC7"/>
<reference evidence="4 5" key="1">
    <citation type="submission" date="2020-08" db="EMBL/GenBank/DDBJ databases">
        <title>Genomic Encyclopedia of Type Strains, Phase IV (KMG-IV): sequencing the most valuable type-strain genomes for metagenomic binning, comparative biology and taxonomic classification.</title>
        <authorList>
            <person name="Goeker M."/>
        </authorList>
    </citation>
    <scope>NUCLEOTIDE SEQUENCE [LARGE SCALE GENOMIC DNA]</scope>
    <source>
        <strain evidence="4 5">DSM 45385</strain>
    </source>
</reference>
<dbReference type="CDD" id="cd06462">
    <property type="entry name" value="Peptidase_S24_S26"/>
    <property type="match status" value="1"/>
</dbReference>
<dbReference type="GO" id="GO:0004252">
    <property type="term" value="F:serine-type endopeptidase activity"/>
    <property type="evidence" value="ECO:0007669"/>
    <property type="project" value="InterPro"/>
</dbReference>
<gene>
    <name evidence="4" type="ORF">HNR40_007521</name>
</gene>
<dbReference type="EMBL" id="JACHIN010000012">
    <property type="protein sequence ID" value="MBB5082026.1"/>
    <property type="molecule type" value="Genomic_DNA"/>
</dbReference>
<feature type="region of interest" description="Disordered" evidence="3">
    <location>
        <begin position="107"/>
        <end position="126"/>
    </location>
</feature>
<dbReference type="GO" id="GO:0016020">
    <property type="term" value="C:membrane"/>
    <property type="evidence" value="ECO:0007669"/>
    <property type="project" value="InterPro"/>
</dbReference>
<evidence type="ECO:0000256" key="3">
    <source>
        <dbReference type="SAM" id="MobiDB-lite"/>
    </source>
</evidence>
<comment type="caution">
    <text evidence="4">The sequence shown here is derived from an EMBL/GenBank/DDBJ whole genome shotgun (WGS) entry which is preliminary data.</text>
</comment>
<evidence type="ECO:0000313" key="5">
    <source>
        <dbReference type="Proteomes" id="UP000568380"/>
    </source>
</evidence>
<dbReference type="InterPro" id="IPR036286">
    <property type="entry name" value="LexA/Signal_pep-like_sf"/>
</dbReference>
<evidence type="ECO:0008006" key="6">
    <source>
        <dbReference type="Google" id="ProtNLM"/>
    </source>
</evidence>
<accession>A0A7W8ABC7</accession>
<evidence type="ECO:0000256" key="2">
    <source>
        <dbReference type="ARBA" id="ARBA00022801"/>
    </source>
</evidence>
<sequence>MGEPPPAPGLIDLIIRGLEQVGTVTVPVTGVSMLPTLRHDDRVVLEAVAVETIKPQDVVAFRADGRLVLHRVHAVRAGHLITAGDSQRLYDPPVPLADVVAVAPRVPPRDKPSRWPSQGGEGPVDVWLVEPTNGTEEEIVPPWWRLRRRTREGVCVSGEVLAEIRAAAERAPTVGVSEKAVFAARDVLGAATLPAGTQVLVGCSFGHLHEPMRGHLVPSELADVLVRVGEPEERLDAAETLRRLTRLVASAS</sequence>
<dbReference type="SUPFAM" id="SSF51306">
    <property type="entry name" value="LexA/Signal peptidase"/>
    <property type="match status" value="1"/>
</dbReference>
<dbReference type="PROSITE" id="PS00501">
    <property type="entry name" value="SPASE_I_1"/>
    <property type="match status" value="1"/>
</dbReference>
<proteinExistence type="predicted"/>
<protein>
    <recommendedName>
        <fullName evidence="6">Peptidase S24/S26A/S26B/S26C domain-containing protein</fullName>
    </recommendedName>
</protein>
<keyword evidence="1" id="KW-0645">Protease</keyword>
<dbReference type="RefSeq" id="WP_184969880.1">
    <property type="nucleotide sequence ID" value="NZ_JACHIN010000012.1"/>
</dbReference>
<name>A0A7W8ABC7_9ACTN</name>
<dbReference type="Proteomes" id="UP000568380">
    <property type="component" value="Unassembled WGS sequence"/>
</dbReference>